<sequence length="293" mass="31970">MGQKADLVLDVKSQLGEGPLWLADQGMLAWVDIEGRCIEFLQLETGERRSISVGARIGAVVESEDGRLVCALQNGLHYLDPETEQLEFIGDPEQDLEGNRFNDGKCDPAGRFWAGTMPLSGPEASGSLYMLDKDGEIHRKVQDIRCSNGLGWSLDGTRMYYIDTPTRRIDVFHYDSATGEISERQPLVEVPSELGSPDGMTVDAEGKIWLAHWGGSCITRWDPATGKQLDKVELPVSQVTSCAFGGKDLDVLYITSARVGLSEEKLAKEPLAGGVFSYIPGVKGLPASRYSSN</sequence>
<dbReference type="PANTHER" id="PTHR10907">
    <property type="entry name" value="REGUCALCIN"/>
    <property type="match status" value="1"/>
</dbReference>
<evidence type="ECO:0000256" key="3">
    <source>
        <dbReference type="PIRSR" id="PIRSR605511-2"/>
    </source>
</evidence>
<dbReference type="GO" id="GO:0005509">
    <property type="term" value="F:calcium ion binding"/>
    <property type="evidence" value="ECO:0007669"/>
    <property type="project" value="TreeGrafter"/>
</dbReference>
<feature type="domain" description="SMP-30/Gluconolactonase/LRE-like region" evidence="4">
    <location>
        <begin position="15"/>
        <end position="258"/>
    </location>
</feature>
<keyword evidence="6" id="KW-1185">Reference proteome</keyword>
<dbReference type="AlphaFoldDB" id="A0A1A5YA54"/>
<dbReference type="GO" id="GO:0004341">
    <property type="term" value="F:gluconolactonase activity"/>
    <property type="evidence" value="ECO:0007669"/>
    <property type="project" value="TreeGrafter"/>
</dbReference>
<organism evidence="5 6">
    <name type="scientific">Paenibacillus oryzae</name>
    <dbReference type="NCBI Taxonomy" id="1844972"/>
    <lineage>
        <taxon>Bacteria</taxon>
        <taxon>Bacillati</taxon>
        <taxon>Bacillota</taxon>
        <taxon>Bacilli</taxon>
        <taxon>Bacillales</taxon>
        <taxon>Paenibacillaceae</taxon>
        <taxon>Paenibacillus</taxon>
    </lineage>
</organism>
<dbReference type="OrthoDB" id="2633250at2"/>
<protein>
    <recommendedName>
        <fullName evidence="4">SMP-30/Gluconolactonase/LRE-like region domain-containing protein</fullName>
    </recommendedName>
</protein>
<feature type="active site" description="Proton donor/acceptor" evidence="2">
    <location>
        <position position="198"/>
    </location>
</feature>
<comment type="cofactor">
    <cofactor evidence="3">
        <name>Zn(2+)</name>
        <dbReference type="ChEBI" id="CHEBI:29105"/>
    </cofactor>
    <text evidence="3">Binds 1 divalent metal cation per subunit.</text>
</comment>
<dbReference type="STRING" id="1844972.A7K91_01170"/>
<dbReference type="EMBL" id="LYPA01000080">
    <property type="protein sequence ID" value="OBR62265.1"/>
    <property type="molecule type" value="Genomic_DNA"/>
</dbReference>
<dbReference type="Pfam" id="PF08450">
    <property type="entry name" value="SGL"/>
    <property type="match status" value="1"/>
</dbReference>
<comment type="caution">
    <text evidence="5">The sequence shown here is derived from an EMBL/GenBank/DDBJ whole genome shotgun (WGS) entry which is preliminary data.</text>
</comment>
<feature type="binding site" evidence="3">
    <location>
        <position position="148"/>
    </location>
    <ligand>
        <name>a divalent metal cation</name>
        <dbReference type="ChEBI" id="CHEBI:60240"/>
    </ligand>
</feature>
<keyword evidence="3" id="KW-0862">Zinc</keyword>
<feature type="binding site" evidence="3">
    <location>
        <position position="100"/>
    </location>
    <ligand>
        <name>substrate</name>
    </ligand>
</feature>
<keyword evidence="3" id="KW-0479">Metal-binding</keyword>
<dbReference type="RefSeq" id="WP_068687124.1">
    <property type="nucleotide sequence ID" value="NZ_LYPA01000080.1"/>
</dbReference>
<evidence type="ECO:0000256" key="1">
    <source>
        <dbReference type="ARBA" id="ARBA00008853"/>
    </source>
</evidence>
<comment type="similarity">
    <text evidence="1">Belongs to the SMP-30/CGR1 family.</text>
</comment>
<dbReference type="PANTHER" id="PTHR10907:SF47">
    <property type="entry name" value="REGUCALCIN"/>
    <property type="match status" value="1"/>
</dbReference>
<dbReference type="InterPro" id="IPR005511">
    <property type="entry name" value="SMP-30"/>
</dbReference>
<evidence type="ECO:0000313" key="5">
    <source>
        <dbReference type="EMBL" id="OBR62265.1"/>
    </source>
</evidence>
<feature type="binding site" evidence="3">
    <location>
        <position position="102"/>
    </location>
    <ligand>
        <name>substrate</name>
    </ligand>
</feature>
<name>A0A1A5YA54_9BACL</name>
<accession>A0A1A5YA54</accession>
<feature type="binding site" evidence="3">
    <location>
        <position position="17"/>
    </location>
    <ligand>
        <name>a divalent metal cation</name>
        <dbReference type="ChEBI" id="CHEBI:60240"/>
    </ligand>
</feature>
<dbReference type="InterPro" id="IPR011042">
    <property type="entry name" value="6-blade_b-propeller_TolB-like"/>
</dbReference>
<dbReference type="Proteomes" id="UP000092024">
    <property type="component" value="Unassembled WGS sequence"/>
</dbReference>
<evidence type="ECO:0000313" key="6">
    <source>
        <dbReference type="Proteomes" id="UP000092024"/>
    </source>
</evidence>
<dbReference type="Gene3D" id="2.120.10.30">
    <property type="entry name" value="TolB, C-terminal domain"/>
    <property type="match status" value="1"/>
</dbReference>
<feature type="binding site" evidence="3">
    <location>
        <position position="198"/>
    </location>
    <ligand>
        <name>a divalent metal cation</name>
        <dbReference type="ChEBI" id="CHEBI:60240"/>
    </ligand>
</feature>
<dbReference type="PRINTS" id="PR01790">
    <property type="entry name" value="SMP30FAMILY"/>
</dbReference>
<dbReference type="InterPro" id="IPR013658">
    <property type="entry name" value="SGL"/>
</dbReference>
<proteinExistence type="inferred from homology"/>
<evidence type="ECO:0000259" key="4">
    <source>
        <dbReference type="Pfam" id="PF08450"/>
    </source>
</evidence>
<evidence type="ECO:0000256" key="2">
    <source>
        <dbReference type="PIRSR" id="PIRSR605511-1"/>
    </source>
</evidence>
<reference evidence="5 6" key="1">
    <citation type="submission" date="2016-05" db="EMBL/GenBank/DDBJ databases">
        <title>Paenibacillus oryzae. sp. nov., isolated from the rice root.</title>
        <authorList>
            <person name="Zhang J."/>
            <person name="Zhang X."/>
        </authorList>
    </citation>
    <scope>NUCLEOTIDE SEQUENCE [LARGE SCALE GENOMIC DNA]</scope>
    <source>
        <strain evidence="5 6">1DrF-4</strain>
    </source>
</reference>
<dbReference type="GO" id="GO:0019853">
    <property type="term" value="P:L-ascorbic acid biosynthetic process"/>
    <property type="evidence" value="ECO:0007669"/>
    <property type="project" value="TreeGrafter"/>
</dbReference>
<dbReference type="SUPFAM" id="SSF63829">
    <property type="entry name" value="Calcium-dependent phosphotriesterase"/>
    <property type="match status" value="1"/>
</dbReference>
<gene>
    <name evidence="5" type="ORF">A7K91_01170</name>
</gene>